<sequence length="221" mass="24853">MRSRDDDSGLRIEFTDLAPEPAVFLGQSAYLFLRYAESAARHAHDATDLETETTLALVAEECFRRFSTLAAVLDRLKVDRVEAMSPFIVPTREFERRTRGHNWTERVACTWVTMAFLQDFWRRLAEGLPVKIRKEVVAALADDTMINVLRAELARRIELEPGIRPVLAMWGRRLVGDTMLMAESALAYGDNPVIAADGVEPVFTEIISAHSTRMDSLGLTA</sequence>
<dbReference type="Pfam" id="PF13794">
    <property type="entry name" value="MiaE_2"/>
    <property type="match status" value="1"/>
</dbReference>
<reference evidence="2" key="1">
    <citation type="submission" date="2020-05" db="EMBL/GenBank/DDBJ databases">
        <authorList>
            <person name="Chiriac C."/>
            <person name="Salcher M."/>
            <person name="Ghai R."/>
            <person name="Kavagutti S V."/>
        </authorList>
    </citation>
    <scope>NUCLEOTIDE SEQUENCE</scope>
</reference>
<accession>A0A6J6F4E8</accession>
<dbReference type="Gene3D" id="1.20.1260.10">
    <property type="match status" value="1"/>
</dbReference>
<organism evidence="2">
    <name type="scientific">freshwater metagenome</name>
    <dbReference type="NCBI Taxonomy" id="449393"/>
    <lineage>
        <taxon>unclassified sequences</taxon>
        <taxon>metagenomes</taxon>
        <taxon>ecological metagenomes</taxon>
    </lineage>
</organism>
<dbReference type="InterPro" id="IPR012347">
    <property type="entry name" value="Ferritin-like"/>
</dbReference>
<gene>
    <name evidence="2" type="ORF">UFOPK1788_00057</name>
</gene>
<feature type="domain" description="Ferritin-like" evidence="1">
    <location>
        <begin position="25"/>
        <end position="182"/>
    </location>
</feature>
<dbReference type="EMBL" id="CAEZUE010000004">
    <property type="protein sequence ID" value="CAB4583651.1"/>
    <property type="molecule type" value="Genomic_DNA"/>
</dbReference>
<evidence type="ECO:0000313" key="2">
    <source>
        <dbReference type="EMBL" id="CAB4583651.1"/>
    </source>
</evidence>
<proteinExistence type="predicted"/>
<evidence type="ECO:0000259" key="1">
    <source>
        <dbReference type="Pfam" id="PF13794"/>
    </source>
</evidence>
<name>A0A6J6F4E8_9ZZZZ</name>
<dbReference type="AlphaFoldDB" id="A0A6J6F4E8"/>
<protein>
    <submittedName>
        <fullName evidence="2">Unannotated protein</fullName>
    </submittedName>
</protein>
<dbReference type="InterPro" id="IPR059125">
    <property type="entry name" value="Ferritin_actino"/>
</dbReference>